<gene>
    <name evidence="2" type="ORF">DFH08DRAFT_798917</name>
</gene>
<dbReference type="EMBL" id="JARIHO010000003">
    <property type="protein sequence ID" value="KAJ7364588.1"/>
    <property type="molecule type" value="Genomic_DNA"/>
</dbReference>
<evidence type="ECO:0000313" key="3">
    <source>
        <dbReference type="Proteomes" id="UP001218218"/>
    </source>
</evidence>
<feature type="compositionally biased region" description="Basic and acidic residues" evidence="1">
    <location>
        <begin position="64"/>
        <end position="75"/>
    </location>
</feature>
<evidence type="ECO:0000313" key="2">
    <source>
        <dbReference type="EMBL" id="KAJ7364588.1"/>
    </source>
</evidence>
<feature type="compositionally biased region" description="Basic and acidic residues" evidence="1">
    <location>
        <begin position="19"/>
        <end position="35"/>
    </location>
</feature>
<reference evidence="2" key="1">
    <citation type="submission" date="2023-03" db="EMBL/GenBank/DDBJ databases">
        <title>Massive genome expansion in bonnet fungi (Mycena s.s.) driven by repeated elements and novel gene families across ecological guilds.</title>
        <authorList>
            <consortium name="Lawrence Berkeley National Laboratory"/>
            <person name="Harder C.B."/>
            <person name="Miyauchi S."/>
            <person name="Viragh M."/>
            <person name="Kuo A."/>
            <person name="Thoen E."/>
            <person name="Andreopoulos B."/>
            <person name="Lu D."/>
            <person name="Skrede I."/>
            <person name="Drula E."/>
            <person name="Henrissat B."/>
            <person name="Morin E."/>
            <person name="Kohler A."/>
            <person name="Barry K."/>
            <person name="LaButti K."/>
            <person name="Morin E."/>
            <person name="Salamov A."/>
            <person name="Lipzen A."/>
            <person name="Mereny Z."/>
            <person name="Hegedus B."/>
            <person name="Baldrian P."/>
            <person name="Stursova M."/>
            <person name="Weitz H."/>
            <person name="Taylor A."/>
            <person name="Grigoriev I.V."/>
            <person name="Nagy L.G."/>
            <person name="Martin F."/>
            <person name="Kauserud H."/>
        </authorList>
    </citation>
    <scope>NUCLEOTIDE SEQUENCE</scope>
    <source>
        <strain evidence="2">CBHHK002</strain>
    </source>
</reference>
<accession>A0AAD7APZ7</accession>
<dbReference type="Proteomes" id="UP001218218">
    <property type="component" value="Unassembled WGS sequence"/>
</dbReference>
<dbReference type="AlphaFoldDB" id="A0AAD7APZ7"/>
<evidence type="ECO:0000256" key="1">
    <source>
        <dbReference type="SAM" id="MobiDB-lite"/>
    </source>
</evidence>
<sequence>MYATAGKNERTVPSSPGSWRKERIDKKSSRNDKMQANEVDTIAPHSRDRLRTPADNGEAGAANEDGRDVEDQRAWRGNRRAEIELKRSSSSSFSSSGSGRKLKSTILLVGVSICPETGDGVGIEEFLDMGDAVEDSGAGAEKTARSGEGVGRAEVGIVVMLKQAGTSSTSCEEARRKISDSSFLSSLRKRLDMAPKYEILGLGRT</sequence>
<proteinExistence type="predicted"/>
<organism evidence="2 3">
    <name type="scientific">Mycena albidolilacea</name>
    <dbReference type="NCBI Taxonomy" id="1033008"/>
    <lineage>
        <taxon>Eukaryota</taxon>
        <taxon>Fungi</taxon>
        <taxon>Dikarya</taxon>
        <taxon>Basidiomycota</taxon>
        <taxon>Agaricomycotina</taxon>
        <taxon>Agaricomycetes</taxon>
        <taxon>Agaricomycetidae</taxon>
        <taxon>Agaricales</taxon>
        <taxon>Marasmiineae</taxon>
        <taxon>Mycenaceae</taxon>
        <taxon>Mycena</taxon>
    </lineage>
</organism>
<comment type="caution">
    <text evidence="2">The sequence shown here is derived from an EMBL/GenBank/DDBJ whole genome shotgun (WGS) entry which is preliminary data.</text>
</comment>
<feature type="region of interest" description="Disordered" evidence="1">
    <location>
        <begin position="1"/>
        <end position="75"/>
    </location>
</feature>
<keyword evidence="3" id="KW-1185">Reference proteome</keyword>
<protein>
    <submittedName>
        <fullName evidence="2">Uncharacterized protein</fullName>
    </submittedName>
</protein>
<name>A0AAD7APZ7_9AGAR</name>